<dbReference type="AlphaFoldDB" id="A0A5Y2SIP5"/>
<protein>
    <submittedName>
        <fullName evidence="2">Uncharacterized protein</fullName>
    </submittedName>
</protein>
<feature type="compositionally biased region" description="Polar residues" evidence="1">
    <location>
        <begin position="69"/>
        <end position="85"/>
    </location>
</feature>
<evidence type="ECO:0000256" key="1">
    <source>
        <dbReference type="SAM" id="MobiDB-lite"/>
    </source>
</evidence>
<feature type="region of interest" description="Disordered" evidence="1">
    <location>
        <begin position="65"/>
        <end position="85"/>
    </location>
</feature>
<accession>A0A5Y2SIP5</accession>
<gene>
    <name evidence="2" type="ORF">FNH47_16865</name>
</gene>
<reference evidence="2" key="1">
    <citation type="submission" date="2019-07" db="EMBL/GenBank/DDBJ databases">
        <authorList>
            <person name="Ashton P.M."/>
            <person name="Dallman T."/>
            <person name="Nair S."/>
            <person name="De Pinna E."/>
            <person name="Peters T."/>
            <person name="Grant K."/>
        </authorList>
    </citation>
    <scope>NUCLEOTIDE SEQUENCE [LARGE SCALE GENOMIC DNA]</scope>
    <source>
        <strain evidence="2">674345</strain>
    </source>
</reference>
<sequence>MPNVNYCCPKCGKLTQLSCIENIRNLPDKYPLKCSACGAGFRKEELLAFTKQKAEAMVKPALSKMQKHISGSSENPLHSGYTQKK</sequence>
<proteinExistence type="predicted"/>
<organism evidence="2">
    <name type="scientific">Salmonella houtenae</name>
    <dbReference type="NCBI Taxonomy" id="59205"/>
    <lineage>
        <taxon>Bacteria</taxon>
        <taxon>Pseudomonadati</taxon>
        <taxon>Pseudomonadota</taxon>
        <taxon>Gammaproteobacteria</taxon>
        <taxon>Enterobacterales</taxon>
        <taxon>Enterobacteriaceae</taxon>
        <taxon>Salmonella</taxon>
    </lineage>
</organism>
<dbReference type="Proteomes" id="UP000839836">
    <property type="component" value="Unassembled WGS sequence"/>
</dbReference>
<comment type="caution">
    <text evidence="2">The sequence shown here is derived from an EMBL/GenBank/DDBJ whole genome shotgun (WGS) entry which is preliminary data.</text>
</comment>
<evidence type="ECO:0000313" key="2">
    <source>
        <dbReference type="EMBL" id="ECF6075663.1"/>
    </source>
</evidence>
<name>A0A5Y2SIP5_SALHO</name>
<dbReference type="EMBL" id="AAILSW010000038">
    <property type="protein sequence ID" value="ECF6075663.1"/>
    <property type="molecule type" value="Genomic_DNA"/>
</dbReference>